<keyword evidence="2" id="KW-1185">Reference proteome</keyword>
<reference evidence="1 2" key="1">
    <citation type="submission" date="2019-08" db="EMBL/GenBank/DDBJ databases">
        <title>In-depth cultivation of the pig gut microbiome towards novel bacterial diversity and tailored functional studies.</title>
        <authorList>
            <person name="Wylensek D."/>
            <person name="Hitch T.C.A."/>
            <person name="Clavel T."/>
        </authorList>
    </citation>
    <scope>NUCLEOTIDE SEQUENCE [LARGE SCALE GENOMIC DNA]</scope>
    <source>
        <strain evidence="1 2">WCA-389-WT-23D1</strain>
    </source>
</reference>
<dbReference type="AlphaFoldDB" id="A0A7X2NMI0"/>
<dbReference type="Pfam" id="PF18941">
    <property type="entry name" value="DUF5688"/>
    <property type="match status" value="1"/>
</dbReference>
<sequence length="305" mass="34153">MVYEQFLTALKERMECALGPEYKLALHRIPRNNGLMLDGLCIMKKDSSIAPSIYLNTCYQQFLSGMPLEDIVYELLELYNSSRTPPGLDLQELTLYEAVKDRIAFRLVHAKANRNILNKVPHICWLDLAVVFFLCISQDNSGMITAAICNEHLNIWNISKEDLVKQAFTNTPRLFPYTVTSMASLLEHLNQEDTMAGDPAPFSILSNSSGVYGAGCLVYSNVIKNFADTIEQDIIILPSSIHEVLLLADTGNISYGEMTRLVTHINNTEVPKTDQLSNEVYIYSRKLDSISMASKPDAAVPWPAP</sequence>
<organism evidence="1 2">
    <name type="scientific">Clostridium porci</name>
    <dbReference type="NCBI Taxonomy" id="2605778"/>
    <lineage>
        <taxon>Bacteria</taxon>
        <taxon>Bacillati</taxon>
        <taxon>Bacillota</taxon>
        <taxon>Clostridia</taxon>
        <taxon>Eubacteriales</taxon>
        <taxon>Clostridiaceae</taxon>
        <taxon>Clostridium</taxon>
    </lineage>
</organism>
<dbReference type="InterPro" id="IPR043743">
    <property type="entry name" value="DUF5688"/>
</dbReference>
<evidence type="ECO:0000313" key="2">
    <source>
        <dbReference type="Proteomes" id="UP000429958"/>
    </source>
</evidence>
<evidence type="ECO:0000313" key="1">
    <source>
        <dbReference type="EMBL" id="MSS37430.1"/>
    </source>
</evidence>
<dbReference type="Proteomes" id="UP000429958">
    <property type="component" value="Unassembled WGS sequence"/>
</dbReference>
<protein>
    <submittedName>
        <fullName evidence="1">Uncharacterized protein</fullName>
    </submittedName>
</protein>
<dbReference type="EMBL" id="VUMD01000011">
    <property type="protein sequence ID" value="MSS37430.1"/>
    <property type="molecule type" value="Genomic_DNA"/>
</dbReference>
<gene>
    <name evidence="1" type="ORF">FYJ39_12800</name>
</gene>
<accession>A0A7X2NMI0</accession>
<comment type="caution">
    <text evidence="1">The sequence shown here is derived from an EMBL/GenBank/DDBJ whole genome shotgun (WGS) entry which is preliminary data.</text>
</comment>
<dbReference type="RefSeq" id="WP_154472876.1">
    <property type="nucleotide sequence ID" value="NZ_DBEWUL010000126.1"/>
</dbReference>
<proteinExistence type="predicted"/>
<name>A0A7X2NMI0_9CLOT</name>